<evidence type="ECO:0000313" key="5">
    <source>
        <dbReference type="EMBL" id="GIT96171.1"/>
    </source>
</evidence>
<reference evidence="5 6" key="1">
    <citation type="submission" date="2021-05" db="EMBL/GenBank/DDBJ databases">
        <title>Bacteria Genome sequencing.</title>
        <authorList>
            <person name="Takabe Y."/>
            <person name="Nakajima Y."/>
            <person name="Suzuki S."/>
            <person name="Shiozaki T."/>
        </authorList>
    </citation>
    <scope>NUCLEOTIDE SEQUENCE [LARGE SCALE GENOMIC DNA]</scope>
    <source>
        <strain evidence="5 6">AI_62</strain>
    </source>
</reference>
<dbReference type="PANTHER" id="PTHR21089:SF1">
    <property type="entry name" value="BIFUNCTIONAL 3-DEHYDROQUINATE DEHYDRATASE_SHIKIMATE DEHYDROGENASE, CHLOROPLASTIC"/>
    <property type="match status" value="1"/>
</dbReference>
<keyword evidence="6" id="KW-1185">Reference proteome</keyword>
<gene>
    <name evidence="5" type="ORF">JANAI62_27940</name>
</gene>
<organism evidence="5 6">
    <name type="scientific">Jannaschia pagri</name>
    <dbReference type="NCBI Taxonomy" id="2829797"/>
    <lineage>
        <taxon>Bacteria</taxon>
        <taxon>Pseudomonadati</taxon>
        <taxon>Pseudomonadota</taxon>
        <taxon>Alphaproteobacteria</taxon>
        <taxon>Rhodobacterales</taxon>
        <taxon>Roseobacteraceae</taxon>
        <taxon>Jannaschia</taxon>
    </lineage>
</organism>
<name>A0ABQ4NP40_9RHOB</name>
<dbReference type="InterPro" id="IPR046346">
    <property type="entry name" value="Aminoacid_DH-like_N_sf"/>
</dbReference>
<dbReference type="Proteomes" id="UP000786693">
    <property type="component" value="Unassembled WGS sequence"/>
</dbReference>
<accession>A0ABQ4NP40</accession>
<sequence length="272" mass="28463">MKNLRCGLIGENIGRSRLAAALRIMADDAGIGFEFTAIDTANDPDVDFDALVDHLRLQGWTGVTVTHPWKTHAAAWAGDNMGAVGHLGAANTLTFAPVAGDNTDYRGFLAAWRAQMDRAPGHVAVAGAGGVARAVVPALQELGADQITLWDPRTEAAKALADQAGVSICSLADAGAVCGGADGLVNCTPLGMAPDARSAFDAAWFGPQAWAFDAVYTPTDTPFLRLAEAAGLTTMTGFDLFRHMAMASFETYTGHRPDPAATLPKLDALRPE</sequence>
<dbReference type="RefSeq" id="WP_220749674.1">
    <property type="nucleotide sequence ID" value="NZ_BPFH01000005.1"/>
</dbReference>
<evidence type="ECO:0000256" key="1">
    <source>
        <dbReference type="ARBA" id="ARBA00004871"/>
    </source>
</evidence>
<dbReference type="InterPro" id="IPR036291">
    <property type="entry name" value="NAD(P)-bd_dom_sf"/>
</dbReference>
<dbReference type="Pfam" id="PF08501">
    <property type="entry name" value="Shikimate_dh_N"/>
    <property type="match status" value="1"/>
</dbReference>
<evidence type="ECO:0000256" key="2">
    <source>
        <dbReference type="ARBA" id="ARBA00023002"/>
    </source>
</evidence>
<protein>
    <submittedName>
        <fullName evidence="5">Shikimate dehydrogenase</fullName>
    </submittedName>
</protein>
<feature type="domain" description="Shikimate dehydrogenase substrate binding N-terminal" evidence="4">
    <location>
        <begin position="8"/>
        <end position="93"/>
    </location>
</feature>
<dbReference type="Gene3D" id="3.40.50.10860">
    <property type="entry name" value="Leucine Dehydrogenase, chain A, domain 1"/>
    <property type="match status" value="1"/>
</dbReference>
<dbReference type="SUPFAM" id="SSF53223">
    <property type="entry name" value="Aminoacid dehydrogenase-like, N-terminal domain"/>
    <property type="match status" value="1"/>
</dbReference>
<keyword evidence="2" id="KW-0560">Oxidoreductase</keyword>
<evidence type="ECO:0000259" key="4">
    <source>
        <dbReference type="Pfam" id="PF08501"/>
    </source>
</evidence>
<dbReference type="PANTHER" id="PTHR21089">
    <property type="entry name" value="SHIKIMATE DEHYDROGENASE"/>
    <property type="match status" value="1"/>
</dbReference>
<dbReference type="Gene3D" id="3.40.50.720">
    <property type="entry name" value="NAD(P)-binding Rossmann-like Domain"/>
    <property type="match status" value="1"/>
</dbReference>
<dbReference type="EMBL" id="BPFH01000005">
    <property type="protein sequence ID" value="GIT96171.1"/>
    <property type="molecule type" value="Genomic_DNA"/>
</dbReference>
<comment type="caution">
    <text evidence="5">The sequence shown here is derived from an EMBL/GenBank/DDBJ whole genome shotgun (WGS) entry which is preliminary data.</text>
</comment>
<dbReference type="CDD" id="cd01065">
    <property type="entry name" value="NAD_bind_Shikimate_DH"/>
    <property type="match status" value="1"/>
</dbReference>
<comment type="pathway">
    <text evidence="1">Metabolic intermediate biosynthesis; chorismate biosynthesis; chorismate from D-erythrose 4-phosphate and phosphoenolpyruvate: step 4/7.</text>
</comment>
<dbReference type="InterPro" id="IPR022893">
    <property type="entry name" value="Shikimate_DH_fam"/>
</dbReference>
<keyword evidence="3" id="KW-0057">Aromatic amino acid biosynthesis</keyword>
<proteinExistence type="predicted"/>
<dbReference type="InterPro" id="IPR013708">
    <property type="entry name" value="Shikimate_DH-bd_N"/>
</dbReference>
<evidence type="ECO:0000313" key="6">
    <source>
        <dbReference type="Proteomes" id="UP000786693"/>
    </source>
</evidence>
<evidence type="ECO:0000256" key="3">
    <source>
        <dbReference type="ARBA" id="ARBA00023141"/>
    </source>
</evidence>
<dbReference type="SUPFAM" id="SSF51735">
    <property type="entry name" value="NAD(P)-binding Rossmann-fold domains"/>
    <property type="match status" value="1"/>
</dbReference>
<keyword evidence="3" id="KW-0028">Amino-acid biosynthesis</keyword>